<reference evidence="3" key="1">
    <citation type="submission" date="2019-10" db="EMBL/GenBank/DDBJ databases">
        <title>Bird 10,000 Genomes (B10K) Project - Family phase.</title>
        <authorList>
            <person name="Zhang G."/>
        </authorList>
    </citation>
    <scope>NUCLEOTIDE SEQUENCE</scope>
    <source>
        <strain evidence="3">B10K-DU-002-57</strain>
        <tissue evidence="3">Muscle</tissue>
    </source>
</reference>
<dbReference type="InterPro" id="IPR036322">
    <property type="entry name" value="WD40_repeat_dom_sf"/>
</dbReference>
<feature type="compositionally biased region" description="Basic and acidic residues" evidence="2">
    <location>
        <begin position="412"/>
        <end position="422"/>
    </location>
</feature>
<protein>
    <submittedName>
        <fullName evidence="3">FBW10 protein</fullName>
    </submittedName>
</protein>
<dbReference type="PANTHER" id="PTHR19872:SF7">
    <property type="entry name" value="F-BOX AND WD REPEAT DOMAIN CONTAINING PROTEIN 10B-RELATED"/>
    <property type="match status" value="1"/>
</dbReference>
<gene>
    <name evidence="3" type="primary">Fbxw10</name>
    <name evidence="3" type="ORF">CHLCYA_R01825</name>
</gene>
<dbReference type="Gene3D" id="2.130.10.10">
    <property type="entry name" value="YVTN repeat-like/Quinoprotein amine dehydrogenase"/>
    <property type="match status" value="1"/>
</dbReference>
<feature type="region of interest" description="Disordered" evidence="2">
    <location>
        <begin position="412"/>
        <end position="452"/>
    </location>
</feature>
<feature type="non-terminal residue" evidence="3">
    <location>
        <position position="758"/>
    </location>
</feature>
<proteinExistence type="predicted"/>
<evidence type="ECO:0000313" key="4">
    <source>
        <dbReference type="Proteomes" id="UP000614263"/>
    </source>
</evidence>
<keyword evidence="1" id="KW-0853">WD repeat</keyword>
<dbReference type="InterPro" id="IPR051075">
    <property type="entry name" value="SCF_subunit_WD-repeat"/>
</dbReference>
<feature type="region of interest" description="Disordered" evidence="2">
    <location>
        <begin position="627"/>
        <end position="690"/>
    </location>
</feature>
<evidence type="ECO:0000256" key="2">
    <source>
        <dbReference type="SAM" id="MobiDB-lite"/>
    </source>
</evidence>
<feature type="compositionally biased region" description="Polar residues" evidence="2">
    <location>
        <begin position="654"/>
        <end position="664"/>
    </location>
</feature>
<dbReference type="Pfam" id="PF00400">
    <property type="entry name" value="WD40"/>
    <property type="match status" value="3"/>
</dbReference>
<dbReference type="InterPro" id="IPR001680">
    <property type="entry name" value="WD40_rpt"/>
</dbReference>
<evidence type="ECO:0000313" key="3">
    <source>
        <dbReference type="EMBL" id="NXP59652.1"/>
    </source>
</evidence>
<evidence type="ECO:0000256" key="1">
    <source>
        <dbReference type="PROSITE-ProRule" id="PRU00221"/>
    </source>
</evidence>
<feature type="region of interest" description="Disordered" evidence="2">
    <location>
        <begin position="530"/>
        <end position="568"/>
    </location>
</feature>
<dbReference type="AlphaFoldDB" id="A0A852B8D3"/>
<sequence>GLLDQKSLDACSAVNGHWEFLVRQAREDKECRRAVQKNLLQLQELCPRKTMPNYAKRVDVQIPQLNDEGEVIEVKDKEQKKRRKSKTEDFSLHEAYRELKTRKVELEERNVFCGPYKTCVLMEQSDSRRRAHYSGGDWVAAASRSVRLLRVPGGKEEPLLLPGLAGPVGALCLREDRGLLLSSTRSELSVRCWNIHSGACVRAFTGHYATVSCLHSHQERFVSGAGDGMVKVWSLTSGKCLRTLMHSSPVWAVRMDGTHVVSGGHRGLVKVWSAETGALIKTLERHQGPVLCLSFDQWHLVTGSTDGYALGWSMLGKFRRCLIAFFHPKEVLSLEFLYLRVISGCADGHIRIFNFLTGTCLRVLEPSSSGDPVSALCVAGSRVVTNSPSRLVLLQFEEVLWDYSLPADREVLQKDKKSEKGKRQGATAEQQRAQDKSSRSRQGPKSRGRPKSITLSLCFSGFFKLTYKPSSHCLQPSQYSGSLLLSRADGPASPAPEEAEATLECELPQRDPSCPMSPDKFLLTISTLQSFSKPAPGSPRPSLLSARSREAEQPRVKVPMSKTPQQHKDERAAQLQRARLHSHSLTMRKTSTPFETKMLRLRLENSLHSPTVKSSIPAPCVVRPKVCGERESPSGHGNATAGPKDGDQLMDPCTASSELLQPTAGTAAPLGKGAPRRTEPSCPLGSRRDSGLRLLTAEQELREAAAAARHQARQAEPTEGGERARRKAWLRKIKGLPVDSFTGERKTPAPELGHNTFI</sequence>
<keyword evidence="4" id="KW-1185">Reference proteome</keyword>
<dbReference type="SUPFAM" id="SSF50978">
    <property type="entry name" value="WD40 repeat-like"/>
    <property type="match status" value="1"/>
</dbReference>
<dbReference type="PROSITE" id="PS50082">
    <property type="entry name" value="WD_REPEATS_2"/>
    <property type="match status" value="1"/>
</dbReference>
<dbReference type="PROSITE" id="PS50294">
    <property type="entry name" value="WD_REPEATS_REGION"/>
    <property type="match status" value="1"/>
</dbReference>
<dbReference type="Proteomes" id="UP000614263">
    <property type="component" value="Unassembled WGS sequence"/>
</dbReference>
<dbReference type="EMBL" id="WEZZ01008955">
    <property type="protein sequence ID" value="NXP59652.1"/>
    <property type="molecule type" value="Genomic_DNA"/>
</dbReference>
<dbReference type="SMART" id="SM00320">
    <property type="entry name" value="WD40"/>
    <property type="match status" value="5"/>
</dbReference>
<feature type="region of interest" description="Disordered" evidence="2">
    <location>
        <begin position="703"/>
        <end position="726"/>
    </location>
</feature>
<feature type="non-terminal residue" evidence="3">
    <location>
        <position position="1"/>
    </location>
</feature>
<comment type="caution">
    <text evidence="3">The sequence shown here is derived from an EMBL/GenBank/DDBJ whole genome shotgun (WGS) entry which is preliminary data.</text>
</comment>
<organism evidence="3 4">
    <name type="scientific">Chloropsis cyanopogon</name>
    <dbReference type="NCBI Taxonomy" id="1218682"/>
    <lineage>
        <taxon>Eukaryota</taxon>
        <taxon>Metazoa</taxon>
        <taxon>Chordata</taxon>
        <taxon>Craniata</taxon>
        <taxon>Vertebrata</taxon>
        <taxon>Euteleostomi</taxon>
        <taxon>Archelosauria</taxon>
        <taxon>Archosauria</taxon>
        <taxon>Dinosauria</taxon>
        <taxon>Saurischia</taxon>
        <taxon>Theropoda</taxon>
        <taxon>Coelurosauria</taxon>
        <taxon>Aves</taxon>
        <taxon>Neognathae</taxon>
        <taxon>Neoaves</taxon>
        <taxon>Telluraves</taxon>
        <taxon>Australaves</taxon>
        <taxon>Passeriformes</taxon>
        <taxon>Corvoidea</taxon>
        <taxon>Irenidae</taxon>
        <taxon>Chloropsis</taxon>
    </lineage>
</organism>
<accession>A0A852B8D3</accession>
<name>A0A852B8D3_9CORV</name>
<feature type="repeat" description="WD" evidence="1">
    <location>
        <begin position="204"/>
        <end position="243"/>
    </location>
</feature>
<dbReference type="PANTHER" id="PTHR19872">
    <property type="entry name" value="UBIQUITIN LIGASE SPECIFICITY FACTOR/HREP PROTEIN"/>
    <property type="match status" value="1"/>
</dbReference>
<dbReference type="CDD" id="cd00200">
    <property type="entry name" value="WD40"/>
    <property type="match status" value="1"/>
</dbReference>
<dbReference type="InterPro" id="IPR015943">
    <property type="entry name" value="WD40/YVTN_repeat-like_dom_sf"/>
</dbReference>